<evidence type="ECO:0000256" key="1">
    <source>
        <dbReference type="ARBA" id="ARBA00004429"/>
    </source>
</evidence>
<comment type="similarity">
    <text evidence="2 14">Belongs to the DsbB family.</text>
</comment>
<evidence type="ECO:0000256" key="11">
    <source>
        <dbReference type="ARBA" id="ARBA00023157"/>
    </source>
</evidence>
<evidence type="ECO:0000313" key="17">
    <source>
        <dbReference type="Proteomes" id="UP000887222"/>
    </source>
</evidence>
<dbReference type="InterPro" id="IPR003752">
    <property type="entry name" value="DiS_bond_form_DsbB/BdbC"/>
</dbReference>
<evidence type="ECO:0000256" key="7">
    <source>
        <dbReference type="ARBA" id="ARBA00022982"/>
    </source>
</evidence>
<dbReference type="InterPro" id="IPR023380">
    <property type="entry name" value="DsbB-like_sf"/>
</dbReference>
<evidence type="ECO:0000256" key="3">
    <source>
        <dbReference type="ARBA" id="ARBA00022448"/>
    </source>
</evidence>
<evidence type="ECO:0000256" key="9">
    <source>
        <dbReference type="ARBA" id="ARBA00023002"/>
    </source>
</evidence>
<evidence type="ECO:0000256" key="14">
    <source>
        <dbReference type="HAMAP-Rule" id="MF_00286"/>
    </source>
</evidence>
<dbReference type="NCBIfam" id="NF002552">
    <property type="entry name" value="PRK02110.1"/>
    <property type="match status" value="1"/>
</dbReference>
<keyword evidence="3 14" id="KW-0813">Transport</keyword>
<dbReference type="PANTHER" id="PTHR36570">
    <property type="entry name" value="DISULFIDE BOND FORMATION PROTEIN B"/>
    <property type="match status" value="1"/>
</dbReference>
<dbReference type="Gene3D" id="1.20.1550.10">
    <property type="entry name" value="DsbB-like"/>
    <property type="match status" value="1"/>
</dbReference>
<feature type="topological domain" description="Cytoplasmic" evidence="14">
    <location>
        <begin position="158"/>
        <end position="160"/>
    </location>
</feature>
<feature type="topological domain" description="Periplasmic" evidence="14">
    <location>
        <begin position="27"/>
        <end position="44"/>
    </location>
</feature>
<dbReference type="PANTHER" id="PTHR36570:SF3">
    <property type="entry name" value="DISULFIDE BOND FORMATION PROTEIN B"/>
    <property type="match status" value="1"/>
</dbReference>
<comment type="caution">
    <text evidence="14">Lacks conserved residue(s) required for the propagation of feature annotation.</text>
</comment>
<proteinExistence type="inferred from homology"/>
<evidence type="ECO:0000256" key="10">
    <source>
        <dbReference type="ARBA" id="ARBA00023136"/>
    </source>
</evidence>
<keyword evidence="6 14" id="KW-0812">Transmembrane</keyword>
<feature type="disulfide bond" description="Redox-active" evidence="14">
    <location>
        <begin position="36"/>
        <end position="39"/>
    </location>
</feature>
<dbReference type="SUPFAM" id="SSF158442">
    <property type="entry name" value="DsbB-like"/>
    <property type="match status" value="1"/>
</dbReference>
<keyword evidence="5" id="KW-0997">Cell inner membrane</keyword>
<feature type="transmembrane region" description="Helical" evidence="15">
    <location>
        <begin position="40"/>
        <end position="59"/>
    </location>
</feature>
<comment type="subcellular location">
    <subcellularLocation>
        <location evidence="1">Cell inner membrane</location>
        <topology evidence="1">Multi-pass membrane protein</topology>
    </subcellularLocation>
    <subcellularLocation>
        <location evidence="14">Cell membrane</location>
        <topology evidence="14">Multi-pass membrane protein</topology>
    </subcellularLocation>
</comment>
<reference evidence="16 17" key="1">
    <citation type="journal article" date="2022" name="Int. J. Syst. Evol. Microbiol.">
        <title>Noviherbaspirillum aridicola sp. nov., isolated from an arid soil in Pakistan.</title>
        <authorList>
            <person name="Khan I.U."/>
            <person name="Saqib M."/>
            <person name="Amin A."/>
            <person name="Hussain F."/>
            <person name="Li L."/>
            <person name="Liu Y.H."/>
            <person name="Fang B.Z."/>
            <person name="Ahmed I."/>
            <person name="Li W.J."/>
        </authorList>
    </citation>
    <scope>NUCLEOTIDE SEQUENCE [LARGE SCALE GENOMIC DNA]</scope>
    <source>
        <strain evidence="16 17">NCCP-691</strain>
    </source>
</reference>
<name>A0ABQ4Q9D3_9BURK</name>
<evidence type="ECO:0000313" key="16">
    <source>
        <dbReference type="EMBL" id="GIZ53497.1"/>
    </source>
</evidence>
<feature type="transmembrane region" description="Helical" evidence="15">
    <location>
        <begin position="66"/>
        <end position="85"/>
    </location>
</feature>
<accession>A0ABQ4Q9D3</accession>
<evidence type="ECO:0000256" key="2">
    <source>
        <dbReference type="ARBA" id="ARBA00008823"/>
    </source>
</evidence>
<dbReference type="EMBL" id="BPMK01000017">
    <property type="protein sequence ID" value="GIZ53497.1"/>
    <property type="molecule type" value="Genomic_DNA"/>
</dbReference>
<comment type="caution">
    <text evidence="16">The sequence shown here is derived from an EMBL/GenBank/DDBJ whole genome shotgun (WGS) entry which is preliminary data.</text>
</comment>
<gene>
    <name evidence="16" type="primary">dsbB1</name>
    <name evidence="14" type="synonym">dsbB</name>
    <name evidence="16" type="ORF">NCCP691_35110</name>
</gene>
<dbReference type="Pfam" id="PF02600">
    <property type="entry name" value="DsbB"/>
    <property type="match status" value="1"/>
</dbReference>
<protein>
    <recommendedName>
        <fullName evidence="14">Disulfide bond formation protein B</fullName>
    </recommendedName>
    <alternativeName>
        <fullName evidence="14">Disulfide oxidoreductase</fullName>
    </alternativeName>
</protein>
<dbReference type="HAMAP" id="MF_00286">
    <property type="entry name" value="DsbB"/>
    <property type="match status" value="1"/>
</dbReference>
<evidence type="ECO:0000256" key="4">
    <source>
        <dbReference type="ARBA" id="ARBA00022475"/>
    </source>
</evidence>
<keyword evidence="4 14" id="KW-1003">Cell membrane</keyword>
<keyword evidence="17" id="KW-1185">Reference proteome</keyword>
<keyword evidence="8 14" id="KW-1133">Transmembrane helix</keyword>
<evidence type="ECO:0000256" key="15">
    <source>
        <dbReference type="SAM" id="Phobius"/>
    </source>
</evidence>
<evidence type="ECO:0000256" key="13">
    <source>
        <dbReference type="ARBA" id="ARBA00023284"/>
    </source>
</evidence>
<dbReference type="InterPro" id="IPR022920">
    <property type="entry name" value="Disulphide_bond_form_DsbB"/>
</dbReference>
<evidence type="ECO:0000256" key="12">
    <source>
        <dbReference type="ARBA" id="ARBA00023186"/>
    </source>
</evidence>
<keyword evidence="13 14" id="KW-0676">Redox-active center</keyword>
<feature type="transmembrane region" description="Helical" evidence="15">
    <location>
        <begin position="136"/>
        <end position="156"/>
    </location>
</feature>
<organism evidence="16 17">
    <name type="scientific">Noviherbaspirillum aridicola</name>
    <dbReference type="NCBI Taxonomy" id="2849687"/>
    <lineage>
        <taxon>Bacteria</taxon>
        <taxon>Pseudomonadati</taxon>
        <taxon>Pseudomonadota</taxon>
        <taxon>Betaproteobacteria</taxon>
        <taxon>Burkholderiales</taxon>
        <taxon>Oxalobacteraceae</taxon>
        <taxon>Noviherbaspirillum</taxon>
    </lineage>
</organism>
<evidence type="ECO:0000256" key="6">
    <source>
        <dbReference type="ARBA" id="ARBA00022692"/>
    </source>
</evidence>
<comment type="function">
    <text evidence="14">Required for disulfide bond formation in some periplasmic proteins. Acts by oxidizing the DsbA protein.</text>
</comment>
<sequence length="160" mass="17367">MLMKTSRPVLFVIALVCFGLVGYALYLQHVKEMLPCPLCVLQRYAFIAVALICLVFALLPKGATKTGALLAALGAVTGAGIAGWHNWVKAHPAVSCGIDPLETSLNRIPTAELMPFLFKAEGLCSAEYEPILGLSIPQWSLAWFILLALLLVWAAFRQAR</sequence>
<evidence type="ECO:0000256" key="8">
    <source>
        <dbReference type="ARBA" id="ARBA00022989"/>
    </source>
</evidence>
<keyword evidence="9 14" id="KW-0560">Oxidoreductase</keyword>
<keyword evidence="11 14" id="KW-1015">Disulfide bond</keyword>
<feature type="topological domain" description="Cytoplasmic" evidence="14">
    <location>
        <begin position="1"/>
        <end position="9"/>
    </location>
</feature>
<keyword evidence="12 14" id="KW-0143">Chaperone</keyword>
<feature type="topological domain" description="Periplasmic" evidence="14">
    <location>
        <begin position="84"/>
        <end position="138"/>
    </location>
</feature>
<evidence type="ECO:0000256" key="5">
    <source>
        <dbReference type="ARBA" id="ARBA00022519"/>
    </source>
</evidence>
<keyword evidence="7 14" id="KW-0249">Electron transport</keyword>
<dbReference type="Proteomes" id="UP000887222">
    <property type="component" value="Unassembled WGS sequence"/>
</dbReference>
<dbReference type="InterPro" id="IPR050183">
    <property type="entry name" value="DsbB"/>
</dbReference>
<keyword evidence="10 14" id="KW-0472">Membrane</keyword>